<dbReference type="PANTHER" id="PTHR11477:SF0">
    <property type="entry name" value="IP08861P-RELATED"/>
    <property type="match status" value="1"/>
</dbReference>
<dbReference type="GO" id="GO:0003746">
    <property type="term" value="F:translation elongation factor activity"/>
    <property type="evidence" value="ECO:0007669"/>
    <property type="project" value="UniProtKB-KW"/>
</dbReference>
<keyword evidence="1" id="KW-0479">Metal-binding</keyword>
<dbReference type="InterPro" id="IPR036575">
    <property type="entry name" value="TFIIS_cen_dom_sf"/>
</dbReference>
<keyword evidence="6" id="KW-0648">Protein biosynthesis</keyword>
<feature type="non-terminal residue" evidence="6">
    <location>
        <position position="93"/>
    </location>
</feature>
<keyword evidence="3" id="KW-0862">Zinc</keyword>
<dbReference type="AlphaFoldDB" id="A0A699ZH64"/>
<evidence type="ECO:0000256" key="2">
    <source>
        <dbReference type="ARBA" id="ARBA00022771"/>
    </source>
</evidence>
<keyword evidence="2" id="KW-0863">Zinc-finger</keyword>
<dbReference type="Pfam" id="PF07500">
    <property type="entry name" value="TFIIS_M"/>
    <property type="match status" value="1"/>
</dbReference>
<keyword evidence="4" id="KW-0539">Nucleus</keyword>
<gene>
    <name evidence="6" type="ORF">HaLaN_15636</name>
</gene>
<evidence type="ECO:0000256" key="1">
    <source>
        <dbReference type="ARBA" id="ARBA00022723"/>
    </source>
</evidence>
<keyword evidence="7" id="KW-1185">Reference proteome</keyword>
<dbReference type="GO" id="GO:0006351">
    <property type="term" value="P:DNA-templated transcription"/>
    <property type="evidence" value="ECO:0007669"/>
    <property type="project" value="InterPro"/>
</dbReference>
<organism evidence="6 7">
    <name type="scientific">Haematococcus lacustris</name>
    <name type="common">Green alga</name>
    <name type="synonym">Haematococcus pluvialis</name>
    <dbReference type="NCBI Taxonomy" id="44745"/>
    <lineage>
        <taxon>Eukaryota</taxon>
        <taxon>Viridiplantae</taxon>
        <taxon>Chlorophyta</taxon>
        <taxon>core chlorophytes</taxon>
        <taxon>Chlorophyceae</taxon>
        <taxon>CS clade</taxon>
        <taxon>Chlamydomonadales</taxon>
        <taxon>Haematococcaceae</taxon>
        <taxon>Haematococcus</taxon>
    </lineage>
</organism>
<feature type="non-terminal residue" evidence="6">
    <location>
        <position position="1"/>
    </location>
</feature>
<sequence>MFAQSRGVNQQYKAKFRSLSFNLKDPKNPDLRARVLEGDIEAQELVEMSAEQLASSEKKAEYSQAIARRHTSAMAAAQAVSLLLPLVVLQALD</sequence>
<evidence type="ECO:0000259" key="5">
    <source>
        <dbReference type="PROSITE" id="PS51321"/>
    </source>
</evidence>
<accession>A0A699ZH64</accession>
<protein>
    <submittedName>
        <fullName evidence="6">Transcription elongation factor S-II</fullName>
    </submittedName>
</protein>
<dbReference type="SMART" id="SM00510">
    <property type="entry name" value="TFS2M"/>
    <property type="match status" value="1"/>
</dbReference>
<dbReference type="GO" id="GO:0008270">
    <property type="term" value="F:zinc ion binding"/>
    <property type="evidence" value="ECO:0007669"/>
    <property type="project" value="UniProtKB-KW"/>
</dbReference>
<dbReference type="SUPFAM" id="SSF46942">
    <property type="entry name" value="Elongation factor TFIIS domain 2"/>
    <property type="match status" value="1"/>
</dbReference>
<dbReference type="EMBL" id="BLLF01001355">
    <property type="protein sequence ID" value="GFH18779.1"/>
    <property type="molecule type" value="Genomic_DNA"/>
</dbReference>
<evidence type="ECO:0000256" key="3">
    <source>
        <dbReference type="ARBA" id="ARBA00022833"/>
    </source>
</evidence>
<proteinExistence type="predicted"/>
<keyword evidence="6" id="KW-0251">Elongation factor</keyword>
<evidence type="ECO:0000313" key="7">
    <source>
        <dbReference type="Proteomes" id="UP000485058"/>
    </source>
</evidence>
<evidence type="ECO:0000256" key="4">
    <source>
        <dbReference type="ARBA" id="ARBA00023242"/>
    </source>
</evidence>
<comment type="caution">
    <text evidence="6">The sequence shown here is derived from an EMBL/GenBank/DDBJ whole genome shotgun (WGS) entry which is preliminary data.</text>
</comment>
<dbReference type="PANTHER" id="PTHR11477">
    <property type="entry name" value="TRANSCRIPTION FACTOR S-II ZINC FINGER DOMAIN-CONTAINING PROTEIN"/>
    <property type="match status" value="1"/>
</dbReference>
<feature type="domain" description="TFIIS central" evidence="5">
    <location>
        <begin position="1"/>
        <end position="81"/>
    </location>
</feature>
<dbReference type="GO" id="GO:0005634">
    <property type="term" value="C:nucleus"/>
    <property type="evidence" value="ECO:0007669"/>
    <property type="project" value="TreeGrafter"/>
</dbReference>
<name>A0A699ZH64_HAELA</name>
<dbReference type="Proteomes" id="UP000485058">
    <property type="component" value="Unassembled WGS sequence"/>
</dbReference>
<dbReference type="PROSITE" id="PS51321">
    <property type="entry name" value="TFIIS_CENTRAL"/>
    <property type="match status" value="1"/>
</dbReference>
<dbReference type="InterPro" id="IPR003618">
    <property type="entry name" value="TFIIS_cen_dom"/>
</dbReference>
<reference evidence="6 7" key="1">
    <citation type="submission" date="2020-02" db="EMBL/GenBank/DDBJ databases">
        <title>Draft genome sequence of Haematococcus lacustris strain NIES-144.</title>
        <authorList>
            <person name="Morimoto D."/>
            <person name="Nakagawa S."/>
            <person name="Yoshida T."/>
            <person name="Sawayama S."/>
        </authorList>
    </citation>
    <scope>NUCLEOTIDE SEQUENCE [LARGE SCALE GENOMIC DNA]</scope>
    <source>
        <strain evidence="6 7">NIES-144</strain>
    </source>
</reference>
<dbReference type="Gene3D" id="1.10.472.30">
    <property type="entry name" value="Transcription elongation factor S-II, central domain"/>
    <property type="match status" value="1"/>
</dbReference>
<evidence type="ECO:0000313" key="6">
    <source>
        <dbReference type="EMBL" id="GFH18779.1"/>
    </source>
</evidence>